<comment type="caution">
    <text evidence="1">The sequence shown here is derived from an EMBL/GenBank/DDBJ whole genome shotgun (WGS) entry which is preliminary data.</text>
</comment>
<reference evidence="1" key="1">
    <citation type="journal article" date="2014" name="Front. Microbiol.">
        <title>High frequency of phylogenetically diverse reductive dehalogenase-homologous genes in deep subseafloor sedimentary metagenomes.</title>
        <authorList>
            <person name="Kawai M."/>
            <person name="Futagami T."/>
            <person name="Toyoda A."/>
            <person name="Takaki Y."/>
            <person name="Nishi S."/>
            <person name="Hori S."/>
            <person name="Arai W."/>
            <person name="Tsubouchi T."/>
            <person name="Morono Y."/>
            <person name="Uchiyama I."/>
            <person name="Ito T."/>
            <person name="Fujiyama A."/>
            <person name="Inagaki F."/>
            <person name="Takami H."/>
        </authorList>
    </citation>
    <scope>NUCLEOTIDE SEQUENCE</scope>
    <source>
        <strain evidence="1">Expedition CK06-06</strain>
    </source>
</reference>
<accession>X0XQV6</accession>
<dbReference type="EMBL" id="BARS01058108">
    <property type="protein sequence ID" value="GAG45554.1"/>
    <property type="molecule type" value="Genomic_DNA"/>
</dbReference>
<dbReference type="AlphaFoldDB" id="X0XQV6"/>
<dbReference type="Gene3D" id="3.40.50.150">
    <property type="entry name" value="Vaccinia Virus protein VP39"/>
    <property type="match status" value="1"/>
</dbReference>
<evidence type="ECO:0008006" key="2">
    <source>
        <dbReference type="Google" id="ProtNLM"/>
    </source>
</evidence>
<dbReference type="SUPFAM" id="SSF53335">
    <property type="entry name" value="S-adenosyl-L-methionine-dependent methyltransferases"/>
    <property type="match status" value="1"/>
</dbReference>
<evidence type="ECO:0000313" key="1">
    <source>
        <dbReference type="EMBL" id="GAG45554.1"/>
    </source>
</evidence>
<proteinExistence type="predicted"/>
<protein>
    <recommendedName>
        <fullName evidence="2">PABS domain-containing protein</fullName>
    </recommendedName>
</protein>
<sequence>MEFFRMVREILNEEGVVALTSPGTLTYMSPGMRSLNATIYETLKQVFPHTHVIPGDVNLWLASPEAHLEAVSLETLVRRWEERALPTSLITGFHVRMKLDQQRLAWFWDSLQKG</sequence>
<name>X0XQV6_9ZZZZ</name>
<organism evidence="1">
    <name type="scientific">marine sediment metagenome</name>
    <dbReference type="NCBI Taxonomy" id="412755"/>
    <lineage>
        <taxon>unclassified sequences</taxon>
        <taxon>metagenomes</taxon>
        <taxon>ecological metagenomes</taxon>
    </lineage>
</organism>
<feature type="non-terminal residue" evidence="1">
    <location>
        <position position="114"/>
    </location>
</feature>
<dbReference type="InterPro" id="IPR029063">
    <property type="entry name" value="SAM-dependent_MTases_sf"/>
</dbReference>
<gene>
    <name evidence="1" type="ORF">S01H1_84909</name>
</gene>